<feature type="non-terminal residue" evidence="2">
    <location>
        <position position="1"/>
    </location>
</feature>
<reference evidence="2" key="1">
    <citation type="submission" date="2021-02" db="EMBL/GenBank/DDBJ databases">
        <authorList>
            <person name="Nowell W R."/>
        </authorList>
    </citation>
    <scope>NUCLEOTIDE SEQUENCE</scope>
</reference>
<dbReference type="EMBL" id="CAJOBH010178629">
    <property type="protein sequence ID" value="CAF4932704.1"/>
    <property type="molecule type" value="Genomic_DNA"/>
</dbReference>
<evidence type="ECO:0000313" key="3">
    <source>
        <dbReference type="Proteomes" id="UP000681967"/>
    </source>
</evidence>
<sequence length="28" mass="3218">IHQPSPSDNEYNRNDDDNESLDETNTPT</sequence>
<gene>
    <name evidence="2" type="ORF">BYL167_LOCUS53373</name>
</gene>
<organism evidence="2 3">
    <name type="scientific">Rotaria magnacalcarata</name>
    <dbReference type="NCBI Taxonomy" id="392030"/>
    <lineage>
        <taxon>Eukaryota</taxon>
        <taxon>Metazoa</taxon>
        <taxon>Spiralia</taxon>
        <taxon>Gnathifera</taxon>
        <taxon>Rotifera</taxon>
        <taxon>Eurotatoria</taxon>
        <taxon>Bdelloidea</taxon>
        <taxon>Philodinida</taxon>
        <taxon>Philodinidae</taxon>
        <taxon>Rotaria</taxon>
    </lineage>
</organism>
<name>A0A8S3CR91_9BILA</name>
<accession>A0A8S3CR91</accession>
<proteinExistence type="predicted"/>
<comment type="caution">
    <text evidence="2">The sequence shown here is derived from an EMBL/GenBank/DDBJ whole genome shotgun (WGS) entry which is preliminary data.</text>
</comment>
<protein>
    <submittedName>
        <fullName evidence="2">Uncharacterized protein</fullName>
    </submittedName>
</protein>
<dbReference type="Proteomes" id="UP000681967">
    <property type="component" value="Unassembled WGS sequence"/>
</dbReference>
<dbReference type="AlphaFoldDB" id="A0A8S3CR91"/>
<evidence type="ECO:0000313" key="2">
    <source>
        <dbReference type="EMBL" id="CAF4932704.1"/>
    </source>
</evidence>
<feature type="region of interest" description="Disordered" evidence="1">
    <location>
        <begin position="1"/>
        <end position="28"/>
    </location>
</feature>
<evidence type="ECO:0000256" key="1">
    <source>
        <dbReference type="SAM" id="MobiDB-lite"/>
    </source>
</evidence>